<feature type="transmembrane region" description="Helical" evidence="1">
    <location>
        <begin position="62"/>
        <end position="87"/>
    </location>
</feature>
<feature type="transmembrane region" description="Helical" evidence="1">
    <location>
        <begin position="16"/>
        <end position="41"/>
    </location>
</feature>
<dbReference type="InterPro" id="IPR018723">
    <property type="entry name" value="DUF2254_membrane"/>
</dbReference>
<dbReference type="Pfam" id="PF10011">
    <property type="entry name" value="DUF2254"/>
    <property type="match status" value="1"/>
</dbReference>
<dbReference type="Proteomes" id="UP000008315">
    <property type="component" value="Chromosome"/>
</dbReference>
<dbReference type="HOGENOM" id="CLU_032303_1_1_6"/>
<evidence type="ECO:0000313" key="2">
    <source>
        <dbReference type="EMBL" id="CCE24231.1"/>
    </source>
</evidence>
<organism evidence="2 3">
    <name type="scientific">Methylotuvimicrobium alcaliphilum (strain DSM 19304 / NCIMB 14124 / VKM B-2133 / 20Z)</name>
    <name type="common">Methylomicrobium alcaliphilum</name>
    <dbReference type="NCBI Taxonomy" id="1091494"/>
    <lineage>
        <taxon>Bacteria</taxon>
        <taxon>Pseudomonadati</taxon>
        <taxon>Pseudomonadota</taxon>
        <taxon>Gammaproteobacteria</taxon>
        <taxon>Methylococcales</taxon>
        <taxon>Methylococcaceae</taxon>
        <taxon>Methylotuvimicrobium</taxon>
    </lineage>
</organism>
<name>G4SX75_META2</name>
<keyword evidence="3" id="KW-1185">Reference proteome</keyword>
<dbReference type="KEGG" id="mah:MEALZ_2556"/>
<sequence>MKLQLINIRDAVVDTFWFLPALMALLAAGAALATIAIDSAVGDAWLRDTSWVWLGGPEGARSVLSVIAGSIMTVVSIVFSLTVTTLAQTSSHYGPRVLRNFTADRGVQFTLGTFIATFIYCLMVLRTVRSIENSFVPYISVNIGMLLALVSMAVLIYFIHHISQNIQAENLIANVGEQFLESLPVLFPEGIGRPSDNTCSEQLPDDSQWQAAYIVLSAATGYVQVVDDEQLIQLATQHDLMLQLARRPGDFVTTTSTLLRVLPRAHINPDIELQLRDCFSLGVHCTPHQDAKYMMQQMVEIAAHALSTGINEPFTALACIDWIGASLCGVARRELPKALRQDEHGRLRVIACTLDFEELTDTAFDQIRLYGARNPDVMLHLLKTIGDIASDVRRDSDRNALVRHAQLVGEDASQIVNLTDRRRVADRLQETLMTLVQSLRNEHEIT</sequence>
<dbReference type="STRING" id="1091494.MEALZ_2556"/>
<keyword evidence="1" id="KW-0812">Transmembrane</keyword>
<evidence type="ECO:0000313" key="3">
    <source>
        <dbReference type="Proteomes" id="UP000008315"/>
    </source>
</evidence>
<dbReference type="AlphaFoldDB" id="G4SX75"/>
<proteinExistence type="predicted"/>
<evidence type="ECO:0000256" key="1">
    <source>
        <dbReference type="SAM" id="Phobius"/>
    </source>
</evidence>
<keyword evidence="1" id="KW-0472">Membrane</keyword>
<accession>G4SX75</accession>
<evidence type="ECO:0008006" key="4">
    <source>
        <dbReference type="Google" id="ProtNLM"/>
    </source>
</evidence>
<reference evidence="3" key="1">
    <citation type="journal article" date="2012" name="J. Bacteriol.">
        <title>Genome sequence of the haloalkaliphilic methanotrophic bacterium Methylomicrobium alcaliphilum 20Z.</title>
        <authorList>
            <person name="Vuilleumier S."/>
            <person name="Khmelenina V.N."/>
            <person name="Bringel F."/>
            <person name="Reshetnikov A.S."/>
            <person name="Lajus A."/>
            <person name="Mangenot S."/>
            <person name="Rouy Z."/>
            <person name="Op den Camp H.J."/>
            <person name="Jetten M.S."/>
            <person name="Dispirito A.A."/>
            <person name="Dunfield P."/>
            <person name="Klotz M.G."/>
            <person name="Semrau J.D."/>
            <person name="Stein L.Y."/>
            <person name="Barbe V."/>
            <person name="Medigue C."/>
            <person name="Trotsenko Y.A."/>
            <person name="Kalyuzhnaya M.G."/>
        </authorList>
    </citation>
    <scope>NUCLEOTIDE SEQUENCE [LARGE SCALE GENOMIC DNA]</scope>
    <source>
        <strain evidence="3">DSM 19304 / NCIMB 14124 / VKM B-2133 / 20Z</strain>
    </source>
</reference>
<feature type="transmembrane region" description="Helical" evidence="1">
    <location>
        <begin position="135"/>
        <end position="159"/>
    </location>
</feature>
<protein>
    <recommendedName>
        <fullName evidence="4">DUF2254 domain-containing protein</fullName>
    </recommendedName>
</protein>
<feature type="transmembrane region" description="Helical" evidence="1">
    <location>
        <begin position="107"/>
        <end position="128"/>
    </location>
</feature>
<gene>
    <name evidence="2" type="ordered locus">MEALZ_2556</name>
</gene>
<dbReference type="EMBL" id="FO082060">
    <property type="protein sequence ID" value="CCE24231.1"/>
    <property type="molecule type" value="Genomic_DNA"/>
</dbReference>
<keyword evidence="1" id="KW-1133">Transmembrane helix</keyword>
<dbReference type="RefSeq" id="WP_014149007.1">
    <property type="nucleotide sequence ID" value="NC_016112.1"/>
</dbReference>
<dbReference type="PATRIC" id="fig|271065.3.peg.2630"/>